<feature type="domain" description="Fungal-type protein kinase" evidence="2">
    <location>
        <begin position="424"/>
        <end position="606"/>
    </location>
</feature>
<dbReference type="HOGENOM" id="CLU_313777_0_0_1"/>
<feature type="compositionally biased region" description="Basic and acidic residues" evidence="1">
    <location>
        <begin position="894"/>
        <end position="904"/>
    </location>
</feature>
<protein>
    <recommendedName>
        <fullName evidence="2">Fungal-type protein kinase domain-containing protein</fullName>
    </recommendedName>
</protein>
<dbReference type="RefSeq" id="XP_003029417.1">
    <property type="nucleotide sequence ID" value="XM_003029371.1"/>
</dbReference>
<evidence type="ECO:0000256" key="1">
    <source>
        <dbReference type="SAM" id="MobiDB-lite"/>
    </source>
</evidence>
<sequence length="933" mass="104784">MNVPHPYLDGLPVVPGHPPPVAITVHATVEVKTRSRSSPVTATLCKDLQKALLFWAQRSVLFALCIPFLRRHLRLKVLPTPAPPEVRLDVSRDGTASRALNMGIIESRLMMQGVLTEDGWAALTGKGGRNAKDIWLGMEETLQAIVLAAEDKVPERFGPDKRTANFECRYNGEAYFEAGDPPRISIDGFTILRKAGPRGTQPGSATDKRVYGLCDRRRGRVYAADLGITMHWDPNMDERTRMQNYHSTVAAASFILYNDRRRAFHISITIENTWARLWFHSRSHTICSISFDINSSYTDFIHFVLFAAYAEPKQIGFDPSVTRVVDADGSPQYQFRIQHTGEDVQRTYQTIGVLHEAAATAQLHHRSMAVYLVRPAVEGDGLSIVSDVTASRVLRDFFQRFDQPNELAARNHILAKMKRKARNAKEVAICESFFVSVLADGDVAFDLCWCSPYPDRQLDIVPRNRRRTLYGEVCQDLYCVRSPRLYFFAMGEASKILAFMLRAETVHRDISPGNFLLHARPGRLALPTSEDLSACYSVKITDFEYSKDYSEIAPEDLRTGTDFYMAVEVQAGSHLFYDDDEPDTLLAANHFSYNFYHDGESLLWMALDFALGYVSVKVLEDTDPETMSKWLWWQTQYRNLIFVNERGSQEREDLMMGSRLELARVDMILKRAHGEGSSMLKLVDLFLAMGDAHRSVQMEEEDPDAIANPDSVDIPFKQLSVESFDGAIYCEMQEMFLQISESFSGEDDEVVSLTSLLDRMDRPADPYWMWEELDVVLPDDVEGDDDLESLHDVVSDADSEELTEGALLRIIVQDVDDSEDSDDDLGGPVESPSPPAATPNMEVSTGASPQMLDTAALVVDVHRRLAALSVADQPQENTPSPLGVKPSRSTLGLRAEEVREDKENQPASLSNVNDNEALPPRRRTKSGSRSPRC</sequence>
<feature type="region of interest" description="Disordered" evidence="1">
    <location>
        <begin position="816"/>
        <end position="846"/>
    </location>
</feature>
<dbReference type="GeneID" id="9594167"/>
<feature type="compositionally biased region" description="Polar residues" evidence="1">
    <location>
        <begin position="905"/>
        <end position="914"/>
    </location>
</feature>
<evidence type="ECO:0000313" key="3">
    <source>
        <dbReference type="EMBL" id="EFI94514.1"/>
    </source>
</evidence>
<dbReference type="OrthoDB" id="2924713at2759"/>
<dbReference type="Pfam" id="PF17667">
    <property type="entry name" value="Pkinase_fungal"/>
    <property type="match status" value="2"/>
</dbReference>
<dbReference type="SUPFAM" id="SSF56112">
    <property type="entry name" value="Protein kinase-like (PK-like)"/>
    <property type="match status" value="1"/>
</dbReference>
<feature type="compositionally biased region" description="Acidic residues" evidence="1">
    <location>
        <begin position="816"/>
        <end position="825"/>
    </location>
</feature>
<keyword evidence="4" id="KW-1185">Reference proteome</keyword>
<dbReference type="KEGG" id="scm:SCHCO_02739614"/>
<feature type="domain" description="Fungal-type protein kinase" evidence="2">
    <location>
        <begin position="236"/>
        <end position="339"/>
    </location>
</feature>
<feature type="region of interest" description="Disordered" evidence="1">
    <location>
        <begin position="870"/>
        <end position="933"/>
    </location>
</feature>
<dbReference type="InterPro" id="IPR040976">
    <property type="entry name" value="Pkinase_fungal"/>
</dbReference>
<gene>
    <name evidence="3" type="ORF">SCHCODRAFT_111536</name>
</gene>
<evidence type="ECO:0000259" key="2">
    <source>
        <dbReference type="Pfam" id="PF17667"/>
    </source>
</evidence>
<dbReference type="InParanoid" id="D8QCE0"/>
<dbReference type="AlphaFoldDB" id="D8QCE0"/>
<reference evidence="3 4" key="1">
    <citation type="journal article" date="2010" name="Nat. Biotechnol.">
        <title>Genome sequence of the model mushroom Schizophyllum commune.</title>
        <authorList>
            <person name="Ohm R.A."/>
            <person name="de Jong J.F."/>
            <person name="Lugones L.G."/>
            <person name="Aerts A."/>
            <person name="Kothe E."/>
            <person name="Stajich J.E."/>
            <person name="de Vries R.P."/>
            <person name="Record E."/>
            <person name="Levasseur A."/>
            <person name="Baker S.E."/>
            <person name="Bartholomew K.A."/>
            <person name="Coutinho P.M."/>
            <person name="Erdmann S."/>
            <person name="Fowler T.J."/>
            <person name="Gathman A.C."/>
            <person name="Lombard V."/>
            <person name="Henrissat B."/>
            <person name="Knabe N."/>
            <person name="Kuees U."/>
            <person name="Lilly W.W."/>
            <person name="Lindquist E."/>
            <person name="Lucas S."/>
            <person name="Magnuson J.K."/>
            <person name="Piumi F."/>
            <person name="Raudaskoski M."/>
            <person name="Salamov A."/>
            <person name="Schmutz J."/>
            <person name="Schwarze F.W.M.R."/>
            <person name="vanKuyk P.A."/>
            <person name="Horton J.S."/>
            <person name="Grigoriev I.V."/>
            <person name="Woesten H.A.B."/>
        </authorList>
    </citation>
    <scope>NUCLEOTIDE SEQUENCE [LARGE SCALE GENOMIC DNA]</scope>
    <source>
        <strain evidence="4">H4-8 / FGSC 9210</strain>
    </source>
</reference>
<feature type="compositionally biased region" description="Basic residues" evidence="1">
    <location>
        <begin position="920"/>
        <end position="933"/>
    </location>
</feature>
<proteinExistence type="predicted"/>
<accession>D8QCE0</accession>
<dbReference type="VEuPathDB" id="FungiDB:SCHCODRAFT_02739614"/>
<feature type="non-terminal residue" evidence="3">
    <location>
        <position position="933"/>
    </location>
</feature>
<dbReference type="Gene3D" id="1.10.510.10">
    <property type="entry name" value="Transferase(Phosphotransferase) domain 1"/>
    <property type="match status" value="1"/>
</dbReference>
<dbReference type="InterPro" id="IPR011009">
    <property type="entry name" value="Kinase-like_dom_sf"/>
</dbReference>
<dbReference type="Proteomes" id="UP000007431">
    <property type="component" value="Unassembled WGS sequence"/>
</dbReference>
<name>D8QCE0_SCHCM</name>
<organism evidence="4">
    <name type="scientific">Schizophyllum commune (strain H4-8 / FGSC 9210)</name>
    <name type="common">Split gill fungus</name>
    <dbReference type="NCBI Taxonomy" id="578458"/>
    <lineage>
        <taxon>Eukaryota</taxon>
        <taxon>Fungi</taxon>
        <taxon>Dikarya</taxon>
        <taxon>Basidiomycota</taxon>
        <taxon>Agaricomycotina</taxon>
        <taxon>Agaricomycetes</taxon>
        <taxon>Agaricomycetidae</taxon>
        <taxon>Agaricales</taxon>
        <taxon>Schizophyllaceae</taxon>
        <taxon>Schizophyllum</taxon>
    </lineage>
</organism>
<evidence type="ECO:0000313" key="4">
    <source>
        <dbReference type="Proteomes" id="UP000007431"/>
    </source>
</evidence>
<dbReference type="EMBL" id="GL377309">
    <property type="protein sequence ID" value="EFI94514.1"/>
    <property type="molecule type" value="Genomic_DNA"/>
</dbReference>